<name>A0A3A3YV63_9ACTN</name>
<dbReference type="Proteomes" id="UP000265614">
    <property type="component" value="Unassembled WGS sequence"/>
</dbReference>
<keyword evidence="1" id="KW-1133">Transmembrane helix</keyword>
<feature type="transmembrane region" description="Helical" evidence="1">
    <location>
        <begin position="40"/>
        <end position="60"/>
    </location>
</feature>
<keyword evidence="3" id="KW-1185">Reference proteome</keyword>
<evidence type="ECO:0000313" key="2">
    <source>
        <dbReference type="EMBL" id="RJK95410.1"/>
    </source>
</evidence>
<sequence length="66" mass="6975">MVEVVESSPRGRPVSWAVVAVVIVGFIVGGLGLILGPTWWLFWVGVVLSVGGIVVGWATGMMEDVH</sequence>
<feature type="transmembrane region" description="Helical" evidence="1">
    <location>
        <begin position="14"/>
        <end position="34"/>
    </location>
</feature>
<evidence type="ECO:0000256" key="1">
    <source>
        <dbReference type="SAM" id="Phobius"/>
    </source>
</evidence>
<keyword evidence="1" id="KW-0472">Membrane</keyword>
<dbReference type="AlphaFoldDB" id="A0A3A3YV63"/>
<protein>
    <submittedName>
        <fullName evidence="2">Uncharacterized protein</fullName>
    </submittedName>
</protein>
<evidence type="ECO:0000313" key="3">
    <source>
        <dbReference type="Proteomes" id="UP000265614"/>
    </source>
</evidence>
<gene>
    <name evidence="2" type="ORF">D5H78_12195</name>
</gene>
<reference evidence="2 3" key="1">
    <citation type="submission" date="2018-09" db="EMBL/GenBank/DDBJ databases">
        <title>YIM 75000 draft genome.</title>
        <authorList>
            <person name="Tang S."/>
            <person name="Feng Y."/>
        </authorList>
    </citation>
    <scope>NUCLEOTIDE SEQUENCE [LARGE SCALE GENOMIC DNA]</scope>
    <source>
        <strain evidence="2 3">YIM 75000</strain>
    </source>
</reference>
<dbReference type="NCBIfam" id="NF041681">
    <property type="entry name" value="HGxxPAAW"/>
    <property type="match status" value="1"/>
</dbReference>
<dbReference type="EMBL" id="QZEZ01000005">
    <property type="protein sequence ID" value="RJK95410.1"/>
    <property type="molecule type" value="Genomic_DNA"/>
</dbReference>
<organism evidence="2 3">
    <name type="scientific">Vallicoccus soli</name>
    <dbReference type="NCBI Taxonomy" id="2339232"/>
    <lineage>
        <taxon>Bacteria</taxon>
        <taxon>Bacillati</taxon>
        <taxon>Actinomycetota</taxon>
        <taxon>Actinomycetes</taxon>
        <taxon>Motilibacterales</taxon>
        <taxon>Vallicoccaceae</taxon>
        <taxon>Vallicoccus</taxon>
    </lineage>
</organism>
<keyword evidence="1" id="KW-0812">Transmembrane</keyword>
<accession>A0A3A3YV63</accession>
<proteinExistence type="predicted"/>
<comment type="caution">
    <text evidence="2">The sequence shown here is derived from an EMBL/GenBank/DDBJ whole genome shotgun (WGS) entry which is preliminary data.</text>
</comment>